<feature type="transmembrane region" description="Helical" evidence="2">
    <location>
        <begin position="75"/>
        <end position="94"/>
    </location>
</feature>
<feature type="transmembrane region" description="Helical" evidence="2">
    <location>
        <begin position="164"/>
        <end position="193"/>
    </location>
</feature>
<dbReference type="OrthoDB" id="5243306at2"/>
<dbReference type="GO" id="GO:0005548">
    <property type="term" value="F:phospholipid transporter activity"/>
    <property type="evidence" value="ECO:0007669"/>
    <property type="project" value="TreeGrafter"/>
</dbReference>
<evidence type="ECO:0000256" key="1">
    <source>
        <dbReference type="SAM" id="MobiDB-lite"/>
    </source>
</evidence>
<proteinExistence type="predicted"/>
<sequence length="283" mass="30152">MRVRQVDQREQGARGISRRGVGGVPEPVRSIVVQVGEIIQLAARVLHSALRYPRGYWRDVVDECYVLVKKGLVPSFATVGFFTFVVSAGAYGILSRLGAEHLMAQFTLTISIREVVAFMAAMVVAGIMGTAITADLGSRVIREEISAFRVLGLDAERLLVVPKMLALVVMTALLAVVSVAAVVACGALVGTVAGDVSFAAYWDSLLRNITAPDLVNLAVKTALMGFVIGVVHSYKGLNVSAGPEAVGRAVNQSVVITFIGIFIVNLGMNAFSLAMYPDMNVLR</sequence>
<dbReference type="EMBL" id="FZNW01000011">
    <property type="protein sequence ID" value="SNR60487.1"/>
    <property type="molecule type" value="Genomic_DNA"/>
</dbReference>
<feature type="region of interest" description="Disordered" evidence="1">
    <location>
        <begin position="1"/>
        <end position="21"/>
    </location>
</feature>
<dbReference type="PANTHER" id="PTHR30188">
    <property type="entry name" value="ABC TRANSPORTER PERMEASE PROTEIN-RELATED"/>
    <property type="match status" value="1"/>
</dbReference>
<keyword evidence="2" id="KW-0812">Transmembrane</keyword>
<dbReference type="PANTHER" id="PTHR30188:SF4">
    <property type="entry name" value="PROTEIN TRIGALACTOSYLDIACYLGLYCEROL 1, CHLOROPLASTIC"/>
    <property type="match status" value="1"/>
</dbReference>
<accession>A0A238XNH5</accession>
<dbReference type="Proteomes" id="UP000198348">
    <property type="component" value="Unassembled WGS sequence"/>
</dbReference>
<feature type="compositionally biased region" description="Basic and acidic residues" evidence="1">
    <location>
        <begin position="1"/>
        <end position="12"/>
    </location>
</feature>
<protein>
    <submittedName>
        <fullName evidence="3">Phospholipid/cholesterol/gamma-HCH transport system permease protein</fullName>
    </submittedName>
</protein>
<name>A0A238XNH5_9PSEU</name>
<dbReference type="InterPro" id="IPR030802">
    <property type="entry name" value="Permease_MalE"/>
</dbReference>
<organism evidence="3 4">
    <name type="scientific">Haloechinothrix alba</name>
    <dbReference type="NCBI Taxonomy" id="664784"/>
    <lineage>
        <taxon>Bacteria</taxon>
        <taxon>Bacillati</taxon>
        <taxon>Actinomycetota</taxon>
        <taxon>Actinomycetes</taxon>
        <taxon>Pseudonocardiales</taxon>
        <taxon>Pseudonocardiaceae</taxon>
        <taxon>Haloechinothrix</taxon>
    </lineage>
</organism>
<evidence type="ECO:0000313" key="4">
    <source>
        <dbReference type="Proteomes" id="UP000198348"/>
    </source>
</evidence>
<dbReference type="Pfam" id="PF02405">
    <property type="entry name" value="MlaE"/>
    <property type="match status" value="1"/>
</dbReference>
<feature type="transmembrane region" description="Helical" evidence="2">
    <location>
        <begin position="115"/>
        <end position="134"/>
    </location>
</feature>
<reference evidence="3 4" key="1">
    <citation type="submission" date="2017-06" db="EMBL/GenBank/DDBJ databases">
        <authorList>
            <person name="Kim H.J."/>
            <person name="Triplett B.A."/>
        </authorList>
    </citation>
    <scope>NUCLEOTIDE SEQUENCE [LARGE SCALE GENOMIC DNA]</scope>
    <source>
        <strain evidence="3 4">DSM 45207</strain>
    </source>
</reference>
<feature type="transmembrane region" description="Helical" evidence="2">
    <location>
        <begin position="214"/>
        <end position="234"/>
    </location>
</feature>
<keyword evidence="2" id="KW-1133">Transmembrane helix</keyword>
<dbReference type="RefSeq" id="WP_089301772.1">
    <property type="nucleotide sequence ID" value="NZ_FZNW01000011.1"/>
</dbReference>
<keyword evidence="2" id="KW-0472">Membrane</keyword>
<dbReference type="AlphaFoldDB" id="A0A238XNH5"/>
<evidence type="ECO:0000313" key="3">
    <source>
        <dbReference type="EMBL" id="SNR60487.1"/>
    </source>
</evidence>
<keyword evidence="4" id="KW-1185">Reference proteome</keyword>
<gene>
    <name evidence="3" type="ORF">SAMN06265360_111156</name>
</gene>
<dbReference type="GO" id="GO:0043190">
    <property type="term" value="C:ATP-binding cassette (ABC) transporter complex"/>
    <property type="evidence" value="ECO:0007669"/>
    <property type="project" value="InterPro"/>
</dbReference>
<feature type="transmembrane region" description="Helical" evidence="2">
    <location>
        <begin position="254"/>
        <end position="276"/>
    </location>
</feature>
<evidence type="ECO:0000256" key="2">
    <source>
        <dbReference type="SAM" id="Phobius"/>
    </source>
</evidence>